<dbReference type="HOGENOM" id="CLU_417195_0_0_10"/>
<dbReference type="Pfam" id="PF13149">
    <property type="entry name" value="Mfa_like_1"/>
    <property type="match status" value="1"/>
</dbReference>
<dbReference type="GeneID" id="86049040"/>
<dbReference type="InterPro" id="IPR025049">
    <property type="entry name" value="Mfa-like_1"/>
</dbReference>
<reference evidence="3 4" key="1">
    <citation type="submission" date="2011-02" db="EMBL/GenBank/DDBJ databases">
        <authorList>
            <person name="Weinstock G."/>
            <person name="Sodergren E."/>
            <person name="Clifton S."/>
            <person name="Fulton L."/>
            <person name="Fulton B."/>
            <person name="Courtney L."/>
            <person name="Fronick C."/>
            <person name="Harrison M."/>
            <person name="Strong C."/>
            <person name="Farmer C."/>
            <person name="Delahaunty K."/>
            <person name="Markovic C."/>
            <person name="Hall O."/>
            <person name="Minx P."/>
            <person name="Tomlinson C."/>
            <person name="Mitreva M."/>
            <person name="Hou S."/>
            <person name="Chen J."/>
            <person name="Wollam A."/>
            <person name="Pepin K.H."/>
            <person name="Johnson M."/>
            <person name="Bhonagiri V."/>
            <person name="Zhang X."/>
            <person name="Suruliraj S."/>
            <person name="Warren W."/>
            <person name="Chinwalla A."/>
            <person name="Mardis E.R."/>
            <person name="Wilson R.K."/>
        </authorList>
    </citation>
    <scope>NUCLEOTIDE SEQUENCE [LARGE SCALE GENOMIC DNA]</scope>
    <source>
        <strain evidence="3 4">YIT 12057</strain>
    </source>
</reference>
<sequence>MKKQTLSTAAFTAMLFCCSLWNIACVNEINEEVQEGNVPITFSTKIGKTSTKATNTAFDKGDEAGLFAFLTSSSIEQNPYIDNLRLVCGDKSTLIPEKAVFYPEGDLTLDFISYYPYRPEGKAEGSSTIPVFVEKDQSDSLKHSKSDFLIAQKTKVKSSSKAVELEYWHKLAKIKIALTPSQDEKIEDMLKANPRIIATGFKTQANYNLQDDTFSDFNGEADIVAFGKWSIEEGTLIGKEIVIIPQNANADIHSFTMEWNGKLYSCAIPDLDLESSTEYTINISSMQTNSNTFQGIIGKISNWKTGSNENTDNQKEYATIHLSALSFKKSNIYRVYNGGKPVAEICKEYLQSENLTSRAIVAYPVQDNEDTDLSQGTVLQLLDQEEAINGGKISWDTNKNSFSYQKGNSTPILQFYLNAQKEILLENTVDAINVNVASYTLRDLRDGTLEEYPIVKIGTQYWMKAELRATAYQTGEKLLRQTNLGKDAGYFKPANYDIYFYNGEAVLSGKLNPSGWKIPSEDDWNQLRKYTNESAASLKAGEWEVLSAGKVSPIDNLTMFNAYPVGMWFNGKHYSVHKMTGFWSWDESKKSIPEQTVFFIGEEDKFVSNGTLVTNQDYYKALSIRCIKE</sequence>
<organism evidence="3 4">
    <name type="scientific">Bacteroides fluxus YIT 12057</name>
    <dbReference type="NCBI Taxonomy" id="763034"/>
    <lineage>
        <taxon>Bacteria</taxon>
        <taxon>Pseudomonadati</taxon>
        <taxon>Bacteroidota</taxon>
        <taxon>Bacteroidia</taxon>
        <taxon>Bacteroidales</taxon>
        <taxon>Bacteroidaceae</taxon>
        <taxon>Bacteroides</taxon>
    </lineage>
</organism>
<dbReference type="EMBL" id="AFBN01000024">
    <property type="protein sequence ID" value="EGF58333.1"/>
    <property type="molecule type" value="Genomic_DNA"/>
</dbReference>
<dbReference type="NCBIfam" id="TIGR02145">
    <property type="entry name" value="Fib_succ_major"/>
    <property type="match status" value="1"/>
</dbReference>
<dbReference type="InterPro" id="IPR011871">
    <property type="entry name" value="Fib_succ_major"/>
</dbReference>
<evidence type="ECO:0000313" key="3">
    <source>
        <dbReference type="EMBL" id="EGF58333.1"/>
    </source>
</evidence>
<dbReference type="RefSeq" id="WP_009124581.1">
    <property type="nucleotide sequence ID" value="NZ_GL882623.1"/>
</dbReference>
<feature type="chain" id="PRO_5003301730" evidence="1">
    <location>
        <begin position="25"/>
        <end position="629"/>
    </location>
</feature>
<dbReference type="Gene3D" id="2.60.40.2620">
    <property type="entry name" value="Fimbrillin-like"/>
    <property type="match status" value="1"/>
</dbReference>
<dbReference type="InterPro" id="IPR042278">
    <property type="entry name" value="Mfa-like_1_N"/>
</dbReference>
<evidence type="ECO:0000313" key="4">
    <source>
        <dbReference type="Proteomes" id="UP000003416"/>
    </source>
</evidence>
<protein>
    <submittedName>
        <fullName evidence="3">Fibrobacter succinogene major domain protein</fullName>
    </submittedName>
</protein>
<dbReference type="Proteomes" id="UP000003416">
    <property type="component" value="Unassembled WGS sequence"/>
</dbReference>
<keyword evidence="1" id="KW-0732">Signal</keyword>
<proteinExistence type="predicted"/>
<feature type="signal peptide" evidence="1">
    <location>
        <begin position="1"/>
        <end position="24"/>
    </location>
</feature>
<dbReference type="eggNOG" id="ENOG50311B0">
    <property type="taxonomic scope" value="Bacteria"/>
</dbReference>
<feature type="domain" description="Fibrobacter succinogenes major paralogous" evidence="2">
    <location>
        <begin position="455"/>
        <end position="628"/>
    </location>
</feature>
<evidence type="ECO:0000259" key="2">
    <source>
        <dbReference type="Pfam" id="PF09603"/>
    </source>
</evidence>
<dbReference type="CDD" id="cd13120">
    <property type="entry name" value="BF2867_like_N"/>
    <property type="match status" value="1"/>
</dbReference>
<dbReference type="AlphaFoldDB" id="F3PRK2"/>
<evidence type="ECO:0000256" key="1">
    <source>
        <dbReference type="SAM" id="SignalP"/>
    </source>
</evidence>
<accession>F3PRK2</accession>
<dbReference type="CDD" id="cd13121">
    <property type="entry name" value="BF2867_like_C"/>
    <property type="match status" value="1"/>
</dbReference>
<dbReference type="Gene3D" id="2.60.40.2630">
    <property type="match status" value="1"/>
</dbReference>
<name>F3PRK2_9BACE</name>
<dbReference type="STRING" id="763034.HMPREF9446_01353"/>
<keyword evidence="4" id="KW-1185">Reference proteome</keyword>
<comment type="caution">
    <text evidence="3">The sequence shown here is derived from an EMBL/GenBank/DDBJ whole genome shotgun (WGS) entry which is preliminary data.</text>
</comment>
<dbReference type="Pfam" id="PF09603">
    <property type="entry name" value="Fib_succ_major"/>
    <property type="match status" value="1"/>
</dbReference>
<gene>
    <name evidence="3" type="ORF">HMPREF9446_01353</name>
</gene>